<dbReference type="EMBL" id="CP024923">
    <property type="protein sequence ID" value="ATY31638.1"/>
    <property type="molecule type" value="Genomic_DNA"/>
</dbReference>
<gene>
    <name evidence="2" type="ORF">CVN68_06355</name>
</gene>
<protein>
    <submittedName>
        <fullName evidence="2">PilZ domain-containing protein</fullName>
    </submittedName>
</protein>
<dbReference type="AlphaFoldDB" id="A0A2K8MCM2"/>
<dbReference type="SUPFAM" id="SSF141371">
    <property type="entry name" value="PilZ domain-like"/>
    <property type="match status" value="1"/>
</dbReference>
<accession>A0A2K8MCM2</accession>
<name>A0A2K8MCM2_9SPHN</name>
<dbReference type="KEGG" id="sphc:CVN68_06355"/>
<evidence type="ECO:0000313" key="3">
    <source>
        <dbReference type="Proteomes" id="UP000229081"/>
    </source>
</evidence>
<keyword evidence="3" id="KW-1185">Reference proteome</keyword>
<organism evidence="2 3">
    <name type="scientific">Sphingomonas psychrotolerans</name>
    <dbReference type="NCBI Taxonomy" id="1327635"/>
    <lineage>
        <taxon>Bacteria</taxon>
        <taxon>Pseudomonadati</taxon>
        <taxon>Pseudomonadota</taxon>
        <taxon>Alphaproteobacteria</taxon>
        <taxon>Sphingomonadales</taxon>
        <taxon>Sphingomonadaceae</taxon>
        <taxon>Sphingomonas</taxon>
    </lineage>
</organism>
<dbReference type="RefSeq" id="WP_100281447.1">
    <property type="nucleotide sequence ID" value="NZ_CP024923.1"/>
</dbReference>
<evidence type="ECO:0000313" key="2">
    <source>
        <dbReference type="EMBL" id="ATY31638.1"/>
    </source>
</evidence>
<dbReference type="Pfam" id="PF07238">
    <property type="entry name" value="PilZ"/>
    <property type="match status" value="1"/>
</dbReference>
<proteinExistence type="predicted"/>
<dbReference type="GO" id="GO:0035438">
    <property type="term" value="F:cyclic-di-GMP binding"/>
    <property type="evidence" value="ECO:0007669"/>
    <property type="project" value="InterPro"/>
</dbReference>
<sequence length="322" mass="35017">MIQALRSATIFSLSSGPPRAVQHQPDAHAAFDAAFLVGESERFACSLGRLSSAGATLQIHAQLAKEEPLRLEMASGQTIKGKIDWCADGEIGFLFDDPIDIISTLARTLANLPAERRSMPRVEIHQLVAIRCGNKVEHARTRNISYGGVGIDTKLALAAGDPVHLTFDALRPLDGVVRWARDGHAGIAFNEELGWQTLMPWLRHAQRAQTSATPAAPAPTPLNPESAGMIPDKHAIRLDAPASIREGVRWWNARVRGLTAHLVELETRAIFAPGAQLWVSLPEIGGAPANVIETVHNRILCEFRLPLRPRELSLVSASQTPR</sequence>
<reference evidence="2 3" key="1">
    <citation type="submission" date="2017-11" db="EMBL/GenBank/DDBJ databases">
        <title>Complete genome sequence of Sphingomonas sp. Strain Cra20, a psychrotolerant potential plant growth promoting rhizobacteria.</title>
        <authorList>
            <person name="Luo Y."/>
        </authorList>
    </citation>
    <scope>NUCLEOTIDE SEQUENCE [LARGE SCALE GENOMIC DNA]</scope>
    <source>
        <strain evidence="2 3">Cra20</strain>
    </source>
</reference>
<dbReference type="Proteomes" id="UP000229081">
    <property type="component" value="Chromosome"/>
</dbReference>
<evidence type="ECO:0000259" key="1">
    <source>
        <dbReference type="Pfam" id="PF07238"/>
    </source>
</evidence>
<dbReference type="OrthoDB" id="7559672at2"/>
<feature type="domain" description="PilZ" evidence="1">
    <location>
        <begin position="115"/>
        <end position="190"/>
    </location>
</feature>
<dbReference type="InterPro" id="IPR009875">
    <property type="entry name" value="PilZ_domain"/>
</dbReference>
<dbReference type="Gene3D" id="2.40.10.220">
    <property type="entry name" value="predicted glycosyltransferase like domains"/>
    <property type="match status" value="1"/>
</dbReference>